<dbReference type="InterPro" id="IPR013762">
    <property type="entry name" value="Integrase-like_cat_sf"/>
</dbReference>
<evidence type="ECO:0000256" key="1">
    <source>
        <dbReference type="ARBA" id="ARBA00008857"/>
    </source>
</evidence>
<evidence type="ECO:0000256" key="3">
    <source>
        <dbReference type="ARBA" id="ARBA00023125"/>
    </source>
</evidence>
<dbReference type="Pfam" id="PF20172">
    <property type="entry name" value="DUF6538"/>
    <property type="match status" value="1"/>
</dbReference>
<keyword evidence="3 5" id="KW-0238">DNA-binding</keyword>
<comment type="similarity">
    <text evidence="1">Belongs to the 'phage' integrase family.</text>
</comment>
<accession>A0ABQ6ERA6</accession>
<organism evidence="8 9">
    <name type="scientific">Vibrio algivorus</name>
    <dbReference type="NCBI Taxonomy" id="1667024"/>
    <lineage>
        <taxon>Bacteria</taxon>
        <taxon>Pseudomonadati</taxon>
        <taxon>Pseudomonadota</taxon>
        <taxon>Gammaproteobacteria</taxon>
        <taxon>Vibrionales</taxon>
        <taxon>Vibrionaceae</taxon>
        <taxon>Vibrio</taxon>
    </lineage>
</organism>
<dbReference type="InterPro" id="IPR010998">
    <property type="entry name" value="Integrase_recombinase_N"/>
</dbReference>
<proteinExistence type="inferred from homology"/>
<protein>
    <submittedName>
        <fullName evidence="8">Recombinase</fullName>
    </submittedName>
</protein>
<evidence type="ECO:0000256" key="5">
    <source>
        <dbReference type="PROSITE-ProRule" id="PRU01248"/>
    </source>
</evidence>
<dbReference type="InterPro" id="IPR044068">
    <property type="entry name" value="CB"/>
</dbReference>
<dbReference type="PANTHER" id="PTHR30349:SF41">
    <property type="entry name" value="INTEGRASE_RECOMBINASE PROTEIN MJ0367-RELATED"/>
    <property type="match status" value="1"/>
</dbReference>
<dbReference type="InterPro" id="IPR050090">
    <property type="entry name" value="Tyrosine_recombinase_XerCD"/>
</dbReference>
<evidence type="ECO:0000313" key="9">
    <source>
        <dbReference type="Proteomes" id="UP001157156"/>
    </source>
</evidence>
<evidence type="ECO:0000256" key="2">
    <source>
        <dbReference type="ARBA" id="ARBA00022908"/>
    </source>
</evidence>
<keyword evidence="4" id="KW-0233">DNA recombination</keyword>
<dbReference type="PROSITE" id="PS51898">
    <property type="entry name" value="TYR_RECOMBINASE"/>
    <property type="match status" value="1"/>
</dbReference>
<evidence type="ECO:0000259" key="6">
    <source>
        <dbReference type="PROSITE" id="PS51898"/>
    </source>
</evidence>
<dbReference type="Gene3D" id="1.10.443.10">
    <property type="entry name" value="Intergrase catalytic core"/>
    <property type="match status" value="1"/>
</dbReference>
<dbReference type="PANTHER" id="PTHR30349">
    <property type="entry name" value="PHAGE INTEGRASE-RELATED"/>
    <property type="match status" value="1"/>
</dbReference>
<feature type="domain" description="Core-binding (CB)" evidence="7">
    <location>
        <begin position="236"/>
        <end position="342"/>
    </location>
</feature>
<keyword evidence="9" id="KW-1185">Reference proteome</keyword>
<sequence>MHITQRETGTWYFQRRIPTVSQPFYDGKKFFKRSLKTKEKSQAKLLARQLSAELDIEFSRHKTLALEDSFKKSPSTSTEFDYYEAQARQKQIEAIGLQAAENAIAFQKQHLSPFGDEALKRMQHDAFNANIDSHIELAEQIINGGLSAYQLAQKRQWKAFEANMSNSQFEQFKTYSPEDQSRLYLEFVKGLRNYQPEVNKSISNPLDCIDLPELDWESTAGLPEQSTQKAQYASKNTLSHCIDKYLEARQLDDINEKTFKRYESRMKLLLEVIGDRPIDTLNRQDALTFKSTLLAMPANINKKKEFKGLSIQDVIALQPEPMSKTTANDTLTDIHSFFEWCVVNEYAAKNSFKDLKVRVKKKDSESRSIFETADLQALFSQDIYQAVKPKHAHYYWLPLLGLYTGARMNELCQLYIDDIKKDSESGIWTITITDQREDQKLKNVSSRRTIPVHSQLIKLGFIDYVSELNHERLFPELKNQRDGYQQAASKWFARYRDKILPQAKAESKTFHSFRHTVANHLKQCGLKKSPVAAILGHGETSETFGRYGKAYVMDVLQPVIEHLEFDIKVTTWKNLADTME</sequence>
<gene>
    <name evidence="8" type="ORF">GCM10007931_24940</name>
</gene>
<keyword evidence="2" id="KW-0229">DNA integration</keyword>
<comment type="caution">
    <text evidence="8">The sequence shown here is derived from an EMBL/GenBank/DDBJ whole genome shotgun (WGS) entry which is preliminary data.</text>
</comment>
<dbReference type="SUPFAM" id="SSF56349">
    <property type="entry name" value="DNA breaking-rejoining enzymes"/>
    <property type="match status" value="1"/>
</dbReference>
<dbReference type="CDD" id="cd01184">
    <property type="entry name" value="INT_C_like_1"/>
    <property type="match status" value="1"/>
</dbReference>
<evidence type="ECO:0000313" key="8">
    <source>
        <dbReference type="EMBL" id="GLT15519.1"/>
    </source>
</evidence>
<evidence type="ECO:0000256" key="4">
    <source>
        <dbReference type="ARBA" id="ARBA00023172"/>
    </source>
</evidence>
<dbReference type="InterPro" id="IPR046668">
    <property type="entry name" value="DUF6538"/>
</dbReference>
<dbReference type="Proteomes" id="UP001157156">
    <property type="component" value="Unassembled WGS sequence"/>
</dbReference>
<dbReference type="PROSITE" id="PS51900">
    <property type="entry name" value="CB"/>
    <property type="match status" value="1"/>
</dbReference>
<dbReference type="InterPro" id="IPR011010">
    <property type="entry name" value="DNA_brk_join_enz"/>
</dbReference>
<evidence type="ECO:0000259" key="7">
    <source>
        <dbReference type="PROSITE" id="PS51900"/>
    </source>
</evidence>
<dbReference type="Pfam" id="PF00589">
    <property type="entry name" value="Phage_integrase"/>
    <property type="match status" value="1"/>
</dbReference>
<dbReference type="RefSeq" id="WP_284186101.1">
    <property type="nucleotide sequence ID" value="NZ_BSPV01000009.1"/>
</dbReference>
<feature type="domain" description="Tyr recombinase" evidence="6">
    <location>
        <begin position="365"/>
        <end position="561"/>
    </location>
</feature>
<name>A0ABQ6ERA6_9VIBR</name>
<dbReference type="Gene3D" id="1.10.150.130">
    <property type="match status" value="1"/>
</dbReference>
<reference evidence="9" key="1">
    <citation type="journal article" date="2019" name="Int. J. Syst. Evol. Microbiol.">
        <title>The Global Catalogue of Microorganisms (GCM) 10K type strain sequencing project: providing services to taxonomists for standard genome sequencing and annotation.</title>
        <authorList>
            <consortium name="The Broad Institute Genomics Platform"/>
            <consortium name="The Broad Institute Genome Sequencing Center for Infectious Disease"/>
            <person name="Wu L."/>
            <person name="Ma J."/>
        </authorList>
    </citation>
    <scope>NUCLEOTIDE SEQUENCE [LARGE SCALE GENOMIC DNA]</scope>
    <source>
        <strain evidence="9">NBRC 111146</strain>
    </source>
</reference>
<dbReference type="EMBL" id="BSPV01000009">
    <property type="protein sequence ID" value="GLT15519.1"/>
    <property type="molecule type" value="Genomic_DNA"/>
</dbReference>
<dbReference type="InterPro" id="IPR002104">
    <property type="entry name" value="Integrase_catalytic"/>
</dbReference>